<dbReference type="PANTHER" id="PTHR11113:SF14">
    <property type="entry name" value="N-ACETYLGLUCOSAMINE-6-PHOSPHATE DEACETYLASE"/>
    <property type="match status" value="1"/>
</dbReference>
<keyword evidence="4" id="KW-0119">Carbohydrate metabolism</keyword>
<dbReference type="NCBIfam" id="NF003915">
    <property type="entry name" value="PRK05441.1"/>
    <property type="match status" value="1"/>
</dbReference>
<reference evidence="6 7" key="1">
    <citation type="submission" date="2017-01" db="EMBL/GenBank/DDBJ databases">
        <authorList>
            <person name="Varghese N."/>
            <person name="Submissions S."/>
        </authorList>
    </citation>
    <scope>NUCLEOTIDE SEQUENCE [LARGE SCALE GENOMIC DNA]</scope>
    <source>
        <strain evidence="6 7">ATCC 35905</strain>
    </source>
</reference>
<dbReference type="Gene3D" id="3.40.50.10490">
    <property type="entry name" value="Glucose-6-phosphate isomerase like protein, domain 1"/>
    <property type="match status" value="1"/>
</dbReference>
<comment type="similarity">
    <text evidence="1">Belongs to the metallo-dependent hydrolases superfamily. NagA family.</text>
</comment>
<comment type="caution">
    <text evidence="6">The sequence shown here is derived from an EMBL/GenBank/DDBJ whole genome shotgun (WGS) entry which is preliminary data.</text>
</comment>
<dbReference type="GO" id="GO:0097367">
    <property type="term" value="F:carbohydrate derivative binding"/>
    <property type="evidence" value="ECO:0007669"/>
    <property type="project" value="InterPro"/>
</dbReference>
<proteinExistence type="inferred from homology"/>
<dbReference type="SUPFAM" id="SSF51338">
    <property type="entry name" value="Composite domain of metallo-dependent hydrolases"/>
    <property type="match status" value="1"/>
</dbReference>
<evidence type="ECO:0000256" key="2">
    <source>
        <dbReference type="ARBA" id="ARBA00022723"/>
    </source>
</evidence>
<dbReference type="Pfam" id="PF22645">
    <property type="entry name" value="GKRP_SIS_N"/>
    <property type="match status" value="1"/>
</dbReference>
<keyword evidence="7" id="KW-1185">Reference proteome</keyword>
<dbReference type="NCBIfam" id="TIGR00221">
    <property type="entry name" value="nagA"/>
    <property type="match status" value="1"/>
</dbReference>
<dbReference type="Pfam" id="PF01979">
    <property type="entry name" value="Amidohydro_1"/>
    <property type="match status" value="1"/>
</dbReference>
<dbReference type="PANTHER" id="PTHR11113">
    <property type="entry name" value="N-ACETYLGLUCOSAMINE-6-PHOSPHATE DEACETYLASE"/>
    <property type="match status" value="1"/>
</dbReference>
<dbReference type="GO" id="GO:0046872">
    <property type="term" value="F:metal ion binding"/>
    <property type="evidence" value="ECO:0007669"/>
    <property type="project" value="UniProtKB-KW"/>
</dbReference>
<dbReference type="SUPFAM" id="SSF51556">
    <property type="entry name" value="Metallo-dependent hydrolases"/>
    <property type="match status" value="1"/>
</dbReference>
<dbReference type="Proteomes" id="UP000186308">
    <property type="component" value="Unassembled WGS sequence"/>
</dbReference>
<dbReference type="OrthoDB" id="9776488at2"/>
<dbReference type="SUPFAM" id="SSF53697">
    <property type="entry name" value="SIS domain"/>
    <property type="match status" value="1"/>
</dbReference>
<evidence type="ECO:0000313" key="7">
    <source>
        <dbReference type="Proteomes" id="UP000186308"/>
    </source>
</evidence>
<feature type="domain" description="SIS" evidence="5">
    <location>
        <begin position="442"/>
        <end position="604"/>
    </location>
</feature>
<name>A0A8G2CL84_ACIRU</name>
<organism evidence="6 7">
    <name type="scientific">Acidiphilium rubrum</name>
    <dbReference type="NCBI Taxonomy" id="526"/>
    <lineage>
        <taxon>Bacteria</taxon>
        <taxon>Pseudomonadati</taxon>
        <taxon>Pseudomonadota</taxon>
        <taxon>Alphaproteobacteria</taxon>
        <taxon>Acetobacterales</taxon>
        <taxon>Acidocellaceae</taxon>
        <taxon>Acidiphilium</taxon>
    </lineage>
</organism>
<evidence type="ECO:0000256" key="4">
    <source>
        <dbReference type="ARBA" id="ARBA00023277"/>
    </source>
</evidence>
<dbReference type="Gene3D" id="2.30.40.10">
    <property type="entry name" value="Urease, subunit C, domain 1"/>
    <property type="match status" value="1"/>
</dbReference>
<dbReference type="RefSeq" id="WP_029313189.1">
    <property type="nucleotide sequence ID" value="NZ_FTNE01000007.1"/>
</dbReference>
<dbReference type="InterPro" id="IPR011059">
    <property type="entry name" value="Metal-dep_hydrolase_composite"/>
</dbReference>
<dbReference type="GO" id="GO:0006046">
    <property type="term" value="P:N-acetylglucosamine catabolic process"/>
    <property type="evidence" value="ECO:0007669"/>
    <property type="project" value="TreeGrafter"/>
</dbReference>
<dbReference type="InterPro" id="IPR006680">
    <property type="entry name" value="Amidohydro-rel"/>
</dbReference>
<dbReference type="GO" id="GO:0008448">
    <property type="term" value="F:N-acetylglucosamine-6-phosphate deacetylase activity"/>
    <property type="evidence" value="ECO:0007669"/>
    <property type="project" value="InterPro"/>
</dbReference>
<dbReference type="InterPro" id="IPR003764">
    <property type="entry name" value="GlcNAc_6-P_deAcase"/>
</dbReference>
<evidence type="ECO:0000256" key="3">
    <source>
        <dbReference type="ARBA" id="ARBA00022801"/>
    </source>
</evidence>
<keyword evidence="3" id="KW-0378">Hydrolase</keyword>
<accession>A0A8G2CL84</accession>
<dbReference type="Gene3D" id="1.10.8.1080">
    <property type="match status" value="1"/>
</dbReference>
<gene>
    <name evidence="6" type="ORF">SAMN05421828_107136</name>
</gene>
<dbReference type="PROSITE" id="PS51464">
    <property type="entry name" value="SIS"/>
    <property type="match status" value="1"/>
</dbReference>
<dbReference type="EMBL" id="FTNE01000007">
    <property type="protein sequence ID" value="SIQ65907.1"/>
    <property type="molecule type" value="Genomic_DNA"/>
</dbReference>
<evidence type="ECO:0000256" key="1">
    <source>
        <dbReference type="ARBA" id="ARBA00010716"/>
    </source>
</evidence>
<dbReference type="Gene3D" id="3.20.20.140">
    <property type="entry name" value="Metal-dependent hydrolases"/>
    <property type="match status" value="1"/>
</dbReference>
<evidence type="ECO:0000313" key="6">
    <source>
        <dbReference type="EMBL" id="SIQ65907.1"/>
    </source>
</evidence>
<dbReference type="AlphaFoldDB" id="A0A8G2CL84"/>
<dbReference type="InterPro" id="IPR032466">
    <property type="entry name" value="Metal_Hydrolase"/>
</dbReference>
<keyword evidence="2" id="KW-0479">Metal-binding</keyword>
<protein>
    <submittedName>
        <fullName evidence="6">N-acetylglucosamine-6-phosphate deacetylase/N-acetylmuramic acid 6-phosphate etherase,TIGR00274</fullName>
    </submittedName>
</protein>
<sequence length="688" mass="69033">MIIAARRLLIDGEIIGPASLVIEDGRIVRVLDDAPDDADVVLADGVLAPGLIDLHNNGAFGIDCATAGTVDFETLCRHLAECGVSSFLPTVITAPIGDLQAAAGRIDAAMQAQAAAGPGAAMLGLHLEGPFLAPGRRGAHRADWLRVPDAAALDALLGDDAMRRVLRMVTLAPELPGAMAAIGRLVAAGIVVSLGHTDADAACATRAIDAGARLATHVFTAMRPFHHRDPGVVGVALADARIAPCFIADAVHADGLSLRLGFAAAGRRAVAVTDAVSLAGMPEGYAADFGGGSAMVRDGAARRPDGTLTGAVIALDEGVRRLIAAGIAPAAALEAATAAPARALGLTDRGRLAAGLRADLVWFDDAFQVRNCWIAGVAIKPVVPSGRRAATLPLTEAVRTDLDDLDMRTSEAIIATLLAQEVVAQAALRRAAPALARLADAVAARLAAGGRLFYAGAGTSGRLAVLDAVECGPTFSLPPGVIIPLIAGGAAAVSGAVEGAEDDAAAVAGLLADHAIGPGDALVGIAASGATPFTLAAIEAAGRAGALTGSITNSAGPIAAAAGIAVVIATGAEVIAGSTRLSAGTTQKIALNCLSSTVMIRLGKVFGPYMVDLKPSNAKLRLRAARIVAAIAPCERAAAERALADCGHEVSIAIIALRFGLGADAARAHLARCGFRLRAALAADGRAD</sequence>
<dbReference type="NCBIfam" id="NF009222">
    <property type="entry name" value="PRK12570.1"/>
    <property type="match status" value="1"/>
</dbReference>
<dbReference type="InterPro" id="IPR046348">
    <property type="entry name" value="SIS_dom_sf"/>
</dbReference>
<evidence type="ECO:0000259" key="5">
    <source>
        <dbReference type="PROSITE" id="PS51464"/>
    </source>
</evidence>
<dbReference type="InterPro" id="IPR001347">
    <property type="entry name" value="SIS_dom"/>
</dbReference>